<feature type="domain" description="Centromere protein Cenp-F N-terminal" evidence="2">
    <location>
        <begin position="1"/>
        <end position="309"/>
    </location>
</feature>
<gene>
    <name evidence="3" type="primary">AVEN_125621_1</name>
    <name evidence="3" type="ORF">CDAR_592301</name>
</gene>
<dbReference type="GO" id="GO:0005634">
    <property type="term" value="C:nucleus"/>
    <property type="evidence" value="ECO:0007669"/>
    <property type="project" value="TreeGrafter"/>
</dbReference>
<dbReference type="EMBL" id="BPLQ01015715">
    <property type="protein sequence ID" value="GIY90633.1"/>
    <property type="molecule type" value="Genomic_DNA"/>
</dbReference>
<feature type="coiled-coil region" evidence="1">
    <location>
        <begin position="2717"/>
        <end position="2765"/>
    </location>
</feature>
<feature type="coiled-coil region" evidence="1">
    <location>
        <begin position="185"/>
        <end position="212"/>
    </location>
</feature>
<dbReference type="InterPro" id="IPR018463">
    <property type="entry name" value="Centromere_CenpF_N"/>
</dbReference>
<proteinExistence type="predicted"/>
<dbReference type="GO" id="GO:0010389">
    <property type="term" value="P:regulation of G2/M transition of mitotic cell cycle"/>
    <property type="evidence" value="ECO:0007669"/>
    <property type="project" value="TreeGrafter"/>
</dbReference>
<evidence type="ECO:0000259" key="2">
    <source>
        <dbReference type="Pfam" id="PF10481"/>
    </source>
</evidence>
<evidence type="ECO:0000313" key="3">
    <source>
        <dbReference type="EMBL" id="GIY90633.1"/>
    </source>
</evidence>
<reference evidence="3 4" key="1">
    <citation type="submission" date="2021-06" db="EMBL/GenBank/DDBJ databases">
        <title>Caerostris darwini draft genome.</title>
        <authorList>
            <person name="Kono N."/>
            <person name="Arakawa K."/>
        </authorList>
    </citation>
    <scope>NUCLEOTIDE SEQUENCE [LARGE SCALE GENOMIC DNA]</scope>
</reference>
<dbReference type="Proteomes" id="UP001054837">
    <property type="component" value="Unassembled WGS sequence"/>
</dbReference>
<dbReference type="GO" id="GO:0051310">
    <property type="term" value="P:metaphase chromosome alignment"/>
    <property type="evidence" value="ECO:0007669"/>
    <property type="project" value="TreeGrafter"/>
</dbReference>
<name>A0AAV4X9Y5_9ARAC</name>
<feature type="coiled-coil region" evidence="1">
    <location>
        <begin position="1102"/>
        <end position="1168"/>
    </location>
</feature>
<dbReference type="GO" id="GO:0000278">
    <property type="term" value="P:mitotic cell cycle"/>
    <property type="evidence" value="ECO:0007669"/>
    <property type="project" value="TreeGrafter"/>
</dbReference>
<feature type="coiled-coil region" evidence="1">
    <location>
        <begin position="1380"/>
        <end position="1474"/>
    </location>
</feature>
<evidence type="ECO:0000313" key="4">
    <source>
        <dbReference type="Proteomes" id="UP001054837"/>
    </source>
</evidence>
<feature type="coiled-coil region" evidence="1">
    <location>
        <begin position="1211"/>
        <end position="1326"/>
    </location>
</feature>
<feature type="coiled-coil region" evidence="1">
    <location>
        <begin position="1703"/>
        <end position="1856"/>
    </location>
</feature>
<feature type="coiled-coil region" evidence="1">
    <location>
        <begin position="912"/>
        <end position="978"/>
    </location>
</feature>
<feature type="coiled-coil region" evidence="1">
    <location>
        <begin position="20"/>
        <end position="134"/>
    </location>
</feature>
<dbReference type="Pfam" id="PF10481">
    <property type="entry name" value="CENP-F_N"/>
    <property type="match status" value="1"/>
</dbReference>
<protein>
    <recommendedName>
        <fullName evidence="2">Centromere protein Cenp-F N-terminal domain-containing protein</fullName>
    </recommendedName>
</protein>
<dbReference type="GO" id="GO:0070840">
    <property type="term" value="F:dynein complex binding"/>
    <property type="evidence" value="ECO:0007669"/>
    <property type="project" value="TreeGrafter"/>
</dbReference>
<feature type="coiled-coil region" evidence="1">
    <location>
        <begin position="1977"/>
        <end position="2061"/>
    </location>
</feature>
<sequence length="2767" mass="321572">MDWASSEWKQNLTPLVIQKINVLEEKIEKLQKERQQKQLQCDCLELALEKEKRKVEKEKQQTIDVQRELQSLAESCKDYENKQQKLQNEIHNRDSRIGSLEGLLTQAKKDNCRLQQLENDFKDLRGIRETAIIEREKKRQSFTLDQNNAQEQKSRIFSDSVNENSGINIFDDKENKKVLSENDVHQSLMNKITEQDKTIEELKTKLSLMDNNEIIKESSHILAKTPGRTKFETVVDASPVIKARNNLNVWDSFASTPAKENKDTILRCHSDTIALGSGDEKLVALQTRLKQLCQELDCQRHNFEASKSSMEQKFKEKEIALKADLKYQVQVATDLDKDLQDTKSKYQQEISQTTKKLDLLTAQLKKTELAKETLEKDIKTMEAKINTNNLILKAKEDEIQDLQKQKNMNQSMLQSAKEKVIDLEKKCKHLQEQNATLNDNIKTVKIHLNGSCNLVQEKDKSLATVKKELENMSNVYKDVQDKLTSEIKKSQELKSVIEEQNQHISLQKEEFSQNICNLNELNEKFMASKVEYEKKIMELNNKLNSVQQECSALENNIKESFSKESLIKEQLKQTENEKVELLDRLNIETNKVLELEGSIEKDKHTTSLLMNELSSKSNQYKELCNQMNISKDKYEAKIQELENKLSTVQKNYTSLESKINEHSANEKNLAEKLELVDKEKEDIISELTAEKNLRLSLEANVAEFSNSIKLLKEELSCKSSKCDELEKKSAESEQELKVKIQELEEKLSATLLKLAGLENQLSSTQSNETLLRDHLQMLDKEKQDLCNQLLTKNKDIEDLSTNNEELRKNILSLEEELNNKSSNLDKMNQIMEVTTEECKAKIQELEAKLHKALEDLAACDIKLKESLSSEISLKEKFDLMHNEKQDIVSKLEAENTLRLNLESNIIALNSCIKLLNEEISIKSSEYDDLIKEYQDMKVKHQAKIQELETKLFIVQENYASLESEINEHSANEKSLAEKLELVDKEKEDIISELTAEKNLRLSLESSVTEFNNSIKLLKDELSCKSSKCDELEKQSGESKQENEAKTQELEAKLHKAQENLAAFEIKLNESSSNEISLKEKFDLIHNEKQDIVSQLSAENTLRLNLESNIVELTSCIKSLNEEIFVKSSEYDDLMKNYQDMTVKHQMQIQELEEKLSSEQSRSNSLYEQLNSSTVKEKALIEEKNILEKEKIILNKKLDAQHDDVQTLVISSEEYKQNMQILNEKFDNQSIELDQLQNKMLISKKEYEATIQELEEKLSDLHSECTAIKTELQDSLIKQSCLEEKLKLANEKNNEFIENSSLEISKTQQLQLKIDEMELNASLLKDELSLKTSQLIEMNNQMAISKTKYEEQIETLKTDWTSNETKYSELKNQQQKYIEIEVSLKEKISLLEKEIDTLSDDFKKINNESLELKFSLEEQKKLVSSLNQELTDKHVEVTRLENQLKNVEKDYMVNIQNMENKLSNILMENEDIKRINQENENSFNLKIKSLISEKQEISACLKEELCKRRNLECHVEKLKQLILSLDQDLCHMSEECTNIDNEILASRSTHEIYVKQLKNELSSLQAQYLALELTLEDFSVREEGLKEKLKLIEKEKNEMINALATEKNKLISLAQINEQLSKETTLLKEQLSFKSLEVGMWTDISKSIRKQKGRIEDLESKLLASQIEQENFQDLINKLAMTDSSSEEKLKLFEVEKKEMASSLNAEIEKTKKAEMQVEEFMEKNAFLQKELQNKLLKLDEMTDEKMKLQTTIQELECTLLSAKEHYSKLDKMKEEVNILEKVKLELEIQSKSDSNKISELESDIQRLKKSISSLEEGLSLKEFEYEELNLRYAICKEELECKMQEMGDKLSLKEQNVIDLNLQLQEITYKEKHSKEMLQTLEKENLHLTGDIKTSNEMILKLEFDIKELKSSFEKELILKSSKIDELMKLIENEKNYFMSKIQDMEGQLSIKEQNFIDLNLQFQEITTKENHSKELLQALEKENLHLNDNLETSNQTILKLEFDIKKLKASFEDELVLKNLKINELLKQIENEKNECKRTIQKLQDEIFDAKSENELLETKVKDLLFNEEILQKKFQLLEKEKQAIYKQLGCEANRINLLELGIGELKKVILTLQLLLISNIGDVRRVDHEMAISKICRELKNATSGGISVKERCLSPVQAERIKSPSFYFPKFQSLQGREFSEALQKFSIHSMNEICLLENNLITRLENCKFLCYHQLVDSVQLNNTWKIFLFLKKKLRKTQLLKKFMIFFCSILKSSLLAYILHSTNKTMLVKILPKDFYFTLKDFLYLCNNSFNHIMFSISQTFEKDSALINRSSDFFDNYTSIDNSSLHFCIIPKSGYLSYLTKFSKIQVPSKSDSLSDKRLLTTFFQGKLIAKKALDTLNAQEIPFFLNFTIALAEWALEACCNINNDCSNLLSVNFSLSSFHLKKYLTSSKFSSPLLHILKKYCLDILNLKDNTIDEIGFWKNYCNVLEFDKCDVQTIISLLEHKYRHKQEIIKVNKQVEVKLPTEIDDKIIRSLENSLKIEKEKQKLLNATIEEIEQDLGETFLQKEKFKNMALDVSKMLMYFKNLNNETIEFSKMKLFGEIFIDICFCKDCIMEEDIDKSTHNTFKLQDCLECTAKIINAGCILEKDICEIKQHECELKAFYNELQNKNSEMKMTINQCNENFAALNTELENLKNKQTEKLTYFSSTIEKKDVINMQSQTKNCDLSHSLNECRSRIHELESKASCLSNAVEEKNAINIKLETKNFELSQTLDEYKKKNL</sequence>
<dbReference type="PANTHER" id="PTHR18874">
    <property type="entry name" value="CMF/LEK/CENP CELL DIVISION-RELATED"/>
    <property type="match status" value="1"/>
</dbReference>
<feature type="coiled-coil region" evidence="1">
    <location>
        <begin position="1014"/>
        <end position="1073"/>
    </location>
</feature>
<feature type="coiled-coil region" evidence="1">
    <location>
        <begin position="522"/>
        <end position="591"/>
    </location>
</feature>
<dbReference type="SUPFAM" id="SSF57997">
    <property type="entry name" value="Tropomyosin"/>
    <property type="match status" value="1"/>
</dbReference>
<evidence type="ECO:0000256" key="1">
    <source>
        <dbReference type="SAM" id="Coils"/>
    </source>
</evidence>
<comment type="caution">
    <text evidence="3">The sequence shown here is derived from an EMBL/GenBank/DDBJ whole genome shotgun (WGS) entry which is preliminary data.</text>
</comment>
<dbReference type="PANTHER" id="PTHR18874:SF10">
    <property type="entry name" value="CENTROMERE PROTEIN F"/>
    <property type="match status" value="1"/>
</dbReference>
<feature type="coiled-coil region" evidence="1">
    <location>
        <begin position="1500"/>
        <end position="1622"/>
    </location>
</feature>
<dbReference type="GO" id="GO:0000775">
    <property type="term" value="C:chromosome, centromeric region"/>
    <property type="evidence" value="ECO:0007669"/>
    <property type="project" value="InterPro"/>
</dbReference>
<keyword evidence="4" id="KW-1185">Reference proteome</keyword>
<dbReference type="InterPro" id="IPR043513">
    <property type="entry name" value="Cenp-F"/>
</dbReference>
<accession>A0AAV4X9Y5</accession>
<dbReference type="GO" id="GO:0000922">
    <property type="term" value="C:spindle pole"/>
    <property type="evidence" value="ECO:0007669"/>
    <property type="project" value="TreeGrafter"/>
</dbReference>
<dbReference type="GO" id="GO:0008017">
    <property type="term" value="F:microtubule binding"/>
    <property type="evidence" value="ECO:0007669"/>
    <property type="project" value="InterPro"/>
</dbReference>
<feature type="coiled-coil region" evidence="1">
    <location>
        <begin position="343"/>
        <end position="482"/>
    </location>
</feature>
<organism evidence="3 4">
    <name type="scientific">Caerostris darwini</name>
    <dbReference type="NCBI Taxonomy" id="1538125"/>
    <lineage>
        <taxon>Eukaryota</taxon>
        <taxon>Metazoa</taxon>
        <taxon>Ecdysozoa</taxon>
        <taxon>Arthropoda</taxon>
        <taxon>Chelicerata</taxon>
        <taxon>Arachnida</taxon>
        <taxon>Araneae</taxon>
        <taxon>Araneomorphae</taxon>
        <taxon>Entelegynae</taxon>
        <taxon>Araneoidea</taxon>
        <taxon>Araneidae</taxon>
        <taxon>Caerostris</taxon>
    </lineage>
</organism>
<feature type="coiled-coil region" evidence="1">
    <location>
        <begin position="2639"/>
        <end position="2684"/>
    </location>
</feature>
<feature type="coiled-coil region" evidence="1">
    <location>
        <begin position="624"/>
        <end position="760"/>
    </location>
</feature>
<keyword evidence="1" id="KW-0175">Coiled coil</keyword>
<feature type="coiled-coil region" evidence="1">
    <location>
        <begin position="789"/>
        <end position="862"/>
    </location>
</feature>